<evidence type="ECO:0000256" key="1">
    <source>
        <dbReference type="SAM" id="MobiDB-lite"/>
    </source>
</evidence>
<dbReference type="RefSeq" id="XP_040768648.1">
    <property type="nucleotide sequence ID" value="XM_040902145.1"/>
</dbReference>
<dbReference type="EMBL" id="KV427608">
    <property type="protein sequence ID" value="KZT10908.1"/>
    <property type="molecule type" value="Genomic_DNA"/>
</dbReference>
<evidence type="ECO:0000313" key="2">
    <source>
        <dbReference type="EMBL" id="KZT10908.1"/>
    </source>
</evidence>
<feature type="region of interest" description="Disordered" evidence="1">
    <location>
        <begin position="59"/>
        <end position="81"/>
    </location>
</feature>
<dbReference type="Proteomes" id="UP000076871">
    <property type="component" value="Unassembled WGS sequence"/>
</dbReference>
<keyword evidence="3" id="KW-1185">Reference proteome</keyword>
<reference evidence="2 3" key="1">
    <citation type="journal article" date="2016" name="Mol. Biol. Evol.">
        <title>Comparative Genomics of Early-Diverging Mushroom-Forming Fungi Provides Insights into the Origins of Lignocellulose Decay Capabilities.</title>
        <authorList>
            <person name="Nagy L.G."/>
            <person name="Riley R."/>
            <person name="Tritt A."/>
            <person name="Adam C."/>
            <person name="Daum C."/>
            <person name="Floudas D."/>
            <person name="Sun H."/>
            <person name="Yadav J.S."/>
            <person name="Pangilinan J."/>
            <person name="Larsson K.H."/>
            <person name="Matsuura K."/>
            <person name="Barry K."/>
            <person name="Labutti K."/>
            <person name="Kuo R."/>
            <person name="Ohm R.A."/>
            <person name="Bhattacharya S.S."/>
            <person name="Shirouzu T."/>
            <person name="Yoshinaga Y."/>
            <person name="Martin F.M."/>
            <person name="Grigoriev I.V."/>
            <person name="Hibbett D.S."/>
        </authorList>
    </citation>
    <scope>NUCLEOTIDE SEQUENCE [LARGE SCALE GENOMIC DNA]</scope>
    <source>
        <strain evidence="2 3">93-53</strain>
    </source>
</reference>
<dbReference type="AlphaFoldDB" id="A0A165GW57"/>
<protein>
    <submittedName>
        <fullName evidence="2">Uncharacterized protein</fullName>
    </submittedName>
</protein>
<evidence type="ECO:0000313" key="3">
    <source>
        <dbReference type="Proteomes" id="UP000076871"/>
    </source>
</evidence>
<dbReference type="InParanoid" id="A0A165GW57"/>
<sequence>MLPCTTCFWCSYFLRLHQPSAHSRINAHGVRSHRTALCRSEYAKVVTVPQWNSRRLARASTDFRHTGRRESRHKGAGTPQL</sequence>
<accession>A0A165GW57</accession>
<gene>
    <name evidence="2" type="ORF">LAESUDRAFT_354700</name>
</gene>
<dbReference type="GeneID" id="63819176"/>
<organism evidence="2 3">
    <name type="scientific">Laetiporus sulphureus 93-53</name>
    <dbReference type="NCBI Taxonomy" id="1314785"/>
    <lineage>
        <taxon>Eukaryota</taxon>
        <taxon>Fungi</taxon>
        <taxon>Dikarya</taxon>
        <taxon>Basidiomycota</taxon>
        <taxon>Agaricomycotina</taxon>
        <taxon>Agaricomycetes</taxon>
        <taxon>Polyporales</taxon>
        <taxon>Laetiporus</taxon>
    </lineage>
</organism>
<proteinExistence type="predicted"/>
<name>A0A165GW57_9APHY</name>